<evidence type="ECO:0000256" key="4">
    <source>
        <dbReference type="ARBA" id="ARBA00022989"/>
    </source>
</evidence>
<accession>A0AAJ1U0J9</accession>
<dbReference type="InterPro" id="IPR002033">
    <property type="entry name" value="TatC"/>
</dbReference>
<dbReference type="PRINTS" id="PR01840">
    <property type="entry name" value="TATCFAMILY"/>
</dbReference>
<sequence length="258" mass="27653">MSATAVAPEAPTRGAMPLADHLREARRRTMRAAAALVVGVVVGYLLSDHVLDVLRAPIEELGESRQASLNYDTVTAAFDLKLKIAIFAGIVLSCPVWLLELLAFVTPGLTGRERRATTGFLLAAVPLFAGGCAFGFWLFPHMVRVLAGFSSTEDTTILTASYYVDFVLRVVLATGIAFVLPVFLVALNLLGVLPARTLLRGWRAIVVVIVLFSALVTPAADVMSMFFVAAPMTVLFGAALVVTQVHDRRAARSLPTSE</sequence>
<dbReference type="Pfam" id="PF00902">
    <property type="entry name" value="TatC"/>
    <property type="match status" value="1"/>
</dbReference>
<keyword evidence="5 7" id="KW-0811">Translocation</keyword>
<organism evidence="8 9">
    <name type="scientific">Nocardioides zeae</name>
    <dbReference type="NCBI Taxonomy" id="1457234"/>
    <lineage>
        <taxon>Bacteria</taxon>
        <taxon>Bacillati</taxon>
        <taxon>Actinomycetota</taxon>
        <taxon>Actinomycetes</taxon>
        <taxon>Propionibacteriales</taxon>
        <taxon>Nocardioidaceae</taxon>
        <taxon>Nocardioides</taxon>
    </lineage>
</organism>
<name>A0AAJ1U0J9_9ACTN</name>
<keyword evidence="4 7" id="KW-1133">Transmembrane helix</keyword>
<proteinExistence type="inferred from homology"/>
<comment type="similarity">
    <text evidence="7">Belongs to the TatC family.</text>
</comment>
<reference evidence="8" key="1">
    <citation type="submission" date="2023-07" db="EMBL/GenBank/DDBJ databases">
        <title>Functional and genomic diversity of the sorghum phyllosphere microbiome.</title>
        <authorList>
            <person name="Shade A."/>
        </authorList>
    </citation>
    <scope>NUCLEOTIDE SEQUENCE</scope>
    <source>
        <strain evidence="8">SORGH_AS_1067</strain>
    </source>
</reference>
<feature type="transmembrane region" description="Helical" evidence="7">
    <location>
        <begin position="117"/>
        <end position="139"/>
    </location>
</feature>
<dbReference type="NCBIfam" id="TIGR00945">
    <property type="entry name" value="tatC"/>
    <property type="match status" value="1"/>
</dbReference>
<comment type="caution">
    <text evidence="8">The sequence shown here is derived from an EMBL/GenBank/DDBJ whole genome shotgun (WGS) entry which is preliminary data.</text>
</comment>
<dbReference type="RefSeq" id="WP_307201104.1">
    <property type="nucleotide sequence ID" value="NZ_JAUTAN010000001.1"/>
</dbReference>
<feature type="transmembrane region" description="Helical" evidence="7">
    <location>
        <begin position="202"/>
        <end position="220"/>
    </location>
</feature>
<dbReference type="GO" id="GO:0065002">
    <property type="term" value="P:intracellular protein transmembrane transport"/>
    <property type="evidence" value="ECO:0007669"/>
    <property type="project" value="TreeGrafter"/>
</dbReference>
<dbReference type="PANTHER" id="PTHR30371:SF0">
    <property type="entry name" value="SEC-INDEPENDENT PROTEIN TRANSLOCASE PROTEIN TATC, CHLOROPLASTIC-RELATED"/>
    <property type="match status" value="1"/>
</dbReference>
<keyword evidence="3 7" id="KW-0653">Protein transport</keyword>
<evidence type="ECO:0000313" key="8">
    <source>
        <dbReference type="EMBL" id="MDQ1105149.1"/>
    </source>
</evidence>
<evidence type="ECO:0000256" key="3">
    <source>
        <dbReference type="ARBA" id="ARBA00022927"/>
    </source>
</evidence>
<evidence type="ECO:0000256" key="1">
    <source>
        <dbReference type="ARBA" id="ARBA00004141"/>
    </source>
</evidence>
<feature type="transmembrane region" description="Helical" evidence="7">
    <location>
        <begin position="226"/>
        <end position="245"/>
    </location>
</feature>
<protein>
    <recommendedName>
        <fullName evidence="7">Sec-independent protein translocase protein TatC</fullName>
    </recommendedName>
</protein>
<dbReference type="GO" id="GO:0043953">
    <property type="term" value="P:protein transport by the Tat complex"/>
    <property type="evidence" value="ECO:0007669"/>
    <property type="project" value="UniProtKB-UniRule"/>
</dbReference>
<keyword evidence="7" id="KW-0813">Transport</keyword>
<dbReference type="HAMAP" id="MF_00902">
    <property type="entry name" value="TatC"/>
    <property type="match status" value="1"/>
</dbReference>
<evidence type="ECO:0000256" key="2">
    <source>
        <dbReference type="ARBA" id="ARBA00022692"/>
    </source>
</evidence>
<keyword evidence="2 7" id="KW-0812">Transmembrane</keyword>
<feature type="transmembrane region" description="Helical" evidence="7">
    <location>
        <begin position="166"/>
        <end position="190"/>
    </location>
</feature>
<comment type="subcellular location">
    <subcellularLocation>
        <location evidence="7">Cell membrane</location>
        <topology evidence="7">Multi-pass membrane protein</topology>
    </subcellularLocation>
    <subcellularLocation>
        <location evidence="1">Membrane</location>
        <topology evidence="1">Multi-pass membrane protein</topology>
    </subcellularLocation>
</comment>
<evidence type="ECO:0000256" key="5">
    <source>
        <dbReference type="ARBA" id="ARBA00023010"/>
    </source>
</evidence>
<feature type="transmembrane region" description="Helical" evidence="7">
    <location>
        <begin position="30"/>
        <end position="47"/>
    </location>
</feature>
<feature type="transmembrane region" description="Helical" evidence="7">
    <location>
        <begin position="84"/>
        <end position="105"/>
    </location>
</feature>
<keyword evidence="6 7" id="KW-0472">Membrane</keyword>
<comment type="subunit">
    <text evidence="7">The Tat system comprises two distinct complexes: a TatABC complex, containing multiple copies of TatA, TatB and TatC subunits, and a separate TatA complex, containing only TatA subunits. Substrates initially bind to the TatABC complex, which probably triggers association of the separate TatA complex to form the active translocon.</text>
</comment>
<comment type="function">
    <text evidence="7">Part of the twin-arginine translocation (Tat) system that transports large folded proteins containing a characteristic twin-arginine motif in their signal peptide across membranes. Together with TatB, TatC is part of a receptor directly interacting with Tat signal peptides.</text>
</comment>
<dbReference type="PANTHER" id="PTHR30371">
    <property type="entry name" value="SEC-INDEPENDENT PROTEIN TRANSLOCASE PROTEIN TATC"/>
    <property type="match status" value="1"/>
</dbReference>
<dbReference type="AlphaFoldDB" id="A0AAJ1U0J9"/>
<evidence type="ECO:0000256" key="7">
    <source>
        <dbReference type="HAMAP-Rule" id="MF_00902"/>
    </source>
</evidence>
<dbReference type="Proteomes" id="UP001239215">
    <property type="component" value="Unassembled WGS sequence"/>
</dbReference>
<evidence type="ECO:0000256" key="6">
    <source>
        <dbReference type="ARBA" id="ARBA00023136"/>
    </source>
</evidence>
<dbReference type="GO" id="GO:0033281">
    <property type="term" value="C:TAT protein transport complex"/>
    <property type="evidence" value="ECO:0007669"/>
    <property type="project" value="UniProtKB-UniRule"/>
</dbReference>
<dbReference type="EMBL" id="JAUTAN010000001">
    <property type="protein sequence ID" value="MDQ1105149.1"/>
    <property type="molecule type" value="Genomic_DNA"/>
</dbReference>
<evidence type="ECO:0000313" key="9">
    <source>
        <dbReference type="Proteomes" id="UP001239215"/>
    </source>
</evidence>
<keyword evidence="7" id="KW-1003">Cell membrane</keyword>
<dbReference type="GO" id="GO:0009977">
    <property type="term" value="F:proton motive force dependent protein transmembrane transporter activity"/>
    <property type="evidence" value="ECO:0007669"/>
    <property type="project" value="TreeGrafter"/>
</dbReference>
<gene>
    <name evidence="7" type="primary">tatC</name>
    <name evidence="8" type="ORF">QE405_002433</name>
</gene>